<protein>
    <submittedName>
        <fullName evidence="6">ABC transporter ATP-binding protein</fullName>
    </submittedName>
</protein>
<organism evidence="6 7">
    <name type="scientific">Paenibacillus woosongensis</name>
    <dbReference type="NCBI Taxonomy" id="307580"/>
    <lineage>
        <taxon>Bacteria</taxon>
        <taxon>Bacillati</taxon>
        <taxon>Bacillota</taxon>
        <taxon>Bacilli</taxon>
        <taxon>Bacillales</taxon>
        <taxon>Paenibacillaceae</taxon>
        <taxon>Paenibacillus</taxon>
    </lineage>
</organism>
<dbReference type="PANTHER" id="PTHR42711">
    <property type="entry name" value="ABC TRANSPORTER ATP-BINDING PROTEIN"/>
    <property type="match status" value="1"/>
</dbReference>
<dbReference type="GO" id="GO:0016887">
    <property type="term" value="F:ATP hydrolysis activity"/>
    <property type="evidence" value="ECO:0007669"/>
    <property type="project" value="InterPro"/>
</dbReference>
<dbReference type="PANTHER" id="PTHR42711:SF5">
    <property type="entry name" value="ABC TRANSPORTER ATP-BINDING PROTEIN NATA"/>
    <property type="match status" value="1"/>
</dbReference>
<comment type="similarity">
    <text evidence="1">Belongs to the ABC transporter superfamily.</text>
</comment>
<evidence type="ECO:0000313" key="6">
    <source>
        <dbReference type="EMBL" id="WHX49951.1"/>
    </source>
</evidence>
<keyword evidence="2" id="KW-0813">Transport</keyword>
<accession>A0AA95I6J8</accession>
<keyword evidence="4 6" id="KW-0067">ATP-binding</keyword>
<sequence>MIPAIEISNLNKSIGKKDILKDISLTIYRGEIVGLIGHNGAGKSTLINILTGIKKPTQGSFVIYDNNGTMNKETQKVIGVMPDVDNLYQDMTVRFFLSYMSEIKGAKLSLQNIRELLEQVGLEAKLSNTRIKALSFGMKKKLCLAQALVGEPQLLILDEPTSGLDVHSVLHVKNLLLKLRGEGKTILLSSHNMEEVEKSCDRVAILKSGELTDIGTIEALIYKRQGVRKLIIRSSPVVTSDFLNQFALNIQIISQESNSIVIQVSDDEDISLLLKILIEHSYKVYEVRSSDLQLKDIILGE</sequence>
<evidence type="ECO:0000259" key="5">
    <source>
        <dbReference type="PROSITE" id="PS50893"/>
    </source>
</evidence>
<dbReference type="EMBL" id="CP126084">
    <property type="protein sequence ID" value="WHX49951.1"/>
    <property type="molecule type" value="Genomic_DNA"/>
</dbReference>
<evidence type="ECO:0000313" key="7">
    <source>
        <dbReference type="Proteomes" id="UP001177943"/>
    </source>
</evidence>
<evidence type="ECO:0000256" key="4">
    <source>
        <dbReference type="ARBA" id="ARBA00022840"/>
    </source>
</evidence>
<dbReference type="SMART" id="SM00382">
    <property type="entry name" value="AAA"/>
    <property type="match status" value="1"/>
</dbReference>
<feature type="domain" description="ABC transporter" evidence="5">
    <location>
        <begin position="5"/>
        <end position="233"/>
    </location>
</feature>
<dbReference type="InterPro" id="IPR050763">
    <property type="entry name" value="ABC_transporter_ATP-binding"/>
</dbReference>
<proteinExistence type="inferred from homology"/>
<dbReference type="InterPro" id="IPR027417">
    <property type="entry name" value="P-loop_NTPase"/>
</dbReference>
<dbReference type="Pfam" id="PF00005">
    <property type="entry name" value="ABC_tran"/>
    <property type="match status" value="1"/>
</dbReference>
<dbReference type="AlphaFoldDB" id="A0AA95I6J8"/>
<dbReference type="CDD" id="cd03230">
    <property type="entry name" value="ABC_DR_subfamily_A"/>
    <property type="match status" value="1"/>
</dbReference>
<evidence type="ECO:0000256" key="2">
    <source>
        <dbReference type="ARBA" id="ARBA00022448"/>
    </source>
</evidence>
<dbReference type="InterPro" id="IPR003439">
    <property type="entry name" value="ABC_transporter-like_ATP-bd"/>
</dbReference>
<dbReference type="PROSITE" id="PS50893">
    <property type="entry name" value="ABC_TRANSPORTER_2"/>
    <property type="match status" value="1"/>
</dbReference>
<dbReference type="KEGG" id="pwn:QNH46_04585"/>
<dbReference type="GO" id="GO:0005524">
    <property type="term" value="F:ATP binding"/>
    <property type="evidence" value="ECO:0007669"/>
    <property type="project" value="UniProtKB-KW"/>
</dbReference>
<dbReference type="SUPFAM" id="SSF52540">
    <property type="entry name" value="P-loop containing nucleoside triphosphate hydrolases"/>
    <property type="match status" value="1"/>
</dbReference>
<dbReference type="InterPro" id="IPR003593">
    <property type="entry name" value="AAA+_ATPase"/>
</dbReference>
<dbReference type="RefSeq" id="WP_283927113.1">
    <property type="nucleotide sequence ID" value="NZ_CP126084.1"/>
</dbReference>
<keyword evidence="3" id="KW-0547">Nucleotide-binding</keyword>
<reference evidence="6" key="1">
    <citation type="submission" date="2023-05" db="EMBL/GenBank/DDBJ databases">
        <title>Comparative genomics of Bacillaceae isolates and their secondary metabolite potential.</title>
        <authorList>
            <person name="Song L."/>
            <person name="Nielsen L.J."/>
            <person name="Mohite O."/>
            <person name="Xu X."/>
            <person name="Weber T."/>
            <person name="Kovacs A.T."/>
        </authorList>
    </citation>
    <scope>NUCLEOTIDE SEQUENCE</scope>
    <source>
        <strain evidence="6">B2_4</strain>
    </source>
</reference>
<dbReference type="InterPro" id="IPR017871">
    <property type="entry name" value="ABC_transporter-like_CS"/>
</dbReference>
<dbReference type="PROSITE" id="PS00211">
    <property type="entry name" value="ABC_TRANSPORTER_1"/>
    <property type="match status" value="1"/>
</dbReference>
<gene>
    <name evidence="6" type="ORF">QNH46_04585</name>
</gene>
<dbReference type="Proteomes" id="UP001177943">
    <property type="component" value="Chromosome"/>
</dbReference>
<dbReference type="Gene3D" id="3.40.50.300">
    <property type="entry name" value="P-loop containing nucleotide triphosphate hydrolases"/>
    <property type="match status" value="1"/>
</dbReference>
<evidence type="ECO:0000256" key="1">
    <source>
        <dbReference type="ARBA" id="ARBA00005417"/>
    </source>
</evidence>
<name>A0AA95I6J8_9BACL</name>
<evidence type="ECO:0000256" key="3">
    <source>
        <dbReference type="ARBA" id="ARBA00022741"/>
    </source>
</evidence>